<dbReference type="InterPro" id="IPR029016">
    <property type="entry name" value="GAF-like_dom_sf"/>
</dbReference>
<dbReference type="InterPro" id="IPR027417">
    <property type="entry name" value="P-loop_NTPase"/>
</dbReference>
<dbReference type="SMART" id="SM00382">
    <property type="entry name" value="AAA"/>
    <property type="match status" value="1"/>
</dbReference>
<dbReference type="Gene3D" id="3.40.50.300">
    <property type="entry name" value="P-loop containing nucleotide triphosphate hydrolases"/>
    <property type="match status" value="1"/>
</dbReference>
<dbReference type="FunFam" id="3.40.50.300:FF:000006">
    <property type="entry name" value="DNA-binding transcriptional regulator NtrC"/>
    <property type="match status" value="1"/>
</dbReference>
<name>A0A974XK58_9GAMM</name>
<keyword evidence="2" id="KW-0067">ATP-binding</keyword>
<evidence type="ECO:0000256" key="1">
    <source>
        <dbReference type="ARBA" id="ARBA00022741"/>
    </source>
</evidence>
<dbReference type="InterPro" id="IPR002078">
    <property type="entry name" value="Sigma_54_int"/>
</dbReference>
<dbReference type="InterPro" id="IPR025944">
    <property type="entry name" value="Sigma_54_int_dom_CS"/>
</dbReference>
<dbReference type="InterPro" id="IPR002197">
    <property type="entry name" value="HTH_Fis"/>
</dbReference>
<dbReference type="Pfam" id="PF01590">
    <property type="entry name" value="GAF"/>
    <property type="match status" value="1"/>
</dbReference>
<dbReference type="GO" id="GO:0005524">
    <property type="term" value="F:ATP binding"/>
    <property type="evidence" value="ECO:0007669"/>
    <property type="project" value="UniProtKB-KW"/>
</dbReference>
<dbReference type="Pfam" id="PF25601">
    <property type="entry name" value="AAA_lid_14"/>
    <property type="match status" value="1"/>
</dbReference>
<evidence type="ECO:0000313" key="7">
    <source>
        <dbReference type="EMBL" id="QSX29917.1"/>
    </source>
</evidence>
<accession>A0A974XK58</accession>
<dbReference type="CDD" id="cd00009">
    <property type="entry name" value="AAA"/>
    <property type="match status" value="1"/>
</dbReference>
<proteinExistence type="predicted"/>
<gene>
    <name evidence="7" type="ORF">JYB88_17330</name>
</gene>
<dbReference type="InterPro" id="IPR025662">
    <property type="entry name" value="Sigma_54_int_dom_ATP-bd_1"/>
</dbReference>
<dbReference type="InterPro" id="IPR058031">
    <property type="entry name" value="AAA_lid_NorR"/>
</dbReference>
<dbReference type="EMBL" id="CP071504">
    <property type="protein sequence ID" value="QSX29917.1"/>
    <property type="molecule type" value="Genomic_DNA"/>
</dbReference>
<keyword evidence="8" id="KW-1185">Reference proteome</keyword>
<keyword evidence="3" id="KW-0805">Transcription regulation</keyword>
<dbReference type="Gene3D" id="1.10.8.60">
    <property type="match status" value="1"/>
</dbReference>
<dbReference type="AlphaFoldDB" id="A0A974XK58"/>
<evidence type="ECO:0000256" key="5">
    <source>
        <dbReference type="ARBA" id="ARBA00023163"/>
    </source>
</evidence>
<dbReference type="PROSITE" id="PS50045">
    <property type="entry name" value="SIGMA54_INTERACT_4"/>
    <property type="match status" value="1"/>
</dbReference>
<dbReference type="PROSITE" id="PS00675">
    <property type="entry name" value="SIGMA54_INTERACT_1"/>
    <property type="match status" value="1"/>
</dbReference>
<protein>
    <submittedName>
        <fullName evidence="7">Sigma-54-dependent Fis family transcriptional regulator</fullName>
    </submittedName>
</protein>
<dbReference type="PANTHER" id="PTHR32071">
    <property type="entry name" value="TRANSCRIPTIONAL REGULATORY PROTEIN"/>
    <property type="match status" value="1"/>
</dbReference>
<dbReference type="PANTHER" id="PTHR32071:SF77">
    <property type="entry name" value="TRANSCRIPTIONAL REGULATORY PROTEIN"/>
    <property type="match status" value="1"/>
</dbReference>
<reference evidence="7 8" key="1">
    <citation type="submission" date="2021-03" db="EMBL/GenBank/DDBJ databases">
        <title>Novel species identification of genus Shewanella.</title>
        <authorList>
            <person name="Liu G."/>
            <person name="Zhang Q."/>
        </authorList>
    </citation>
    <scope>NUCLEOTIDE SEQUENCE [LARGE SCALE GENOMIC DNA]</scope>
    <source>
        <strain evidence="7 8">FJAT-53726</strain>
    </source>
</reference>
<evidence type="ECO:0000256" key="3">
    <source>
        <dbReference type="ARBA" id="ARBA00023015"/>
    </source>
</evidence>
<dbReference type="Gene3D" id="1.10.10.60">
    <property type="entry name" value="Homeodomain-like"/>
    <property type="match status" value="1"/>
</dbReference>
<dbReference type="InterPro" id="IPR003018">
    <property type="entry name" value="GAF"/>
</dbReference>
<dbReference type="GO" id="GO:0043565">
    <property type="term" value="F:sequence-specific DNA binding"/>
    <property type="evidence" value="ECO:0007669"/>
    <property type="project" value="InterPro"/>
</dbReference>
<dbReference type="Proteomes" id="UP000663281">
    <property type="component" value="Chromosome"/>
</dbReference>
<dbReference type="Gene3D" id="3.30.450.40">
    <property type="match status" value="1"/>
</dbReference>
<evidence type="ECO:0000256" key="4">
    <source>
        <dbReference type="ARBA" id="ARBA00023125"/>
    </source>
</evidence>
<dbReference type="SUPFAM" id="SSF52540">
    <property type="entry name" value="P-loop containing nucleoside triphosphate hydrolases"/>
    <property type="match status" value="1"/>
</dbReference>
<dbReference type="InterPro" id="IPR009057">
    <property type="entry name" value="Homeodomain-like_sf"/>
</dbReference>
<dbReference type="Pfam" id="PF00158">
    <property type="entry name" value="Sigma54_activat"/>
    <property type="match status" value="1"/>
</dbReference>
<dbReference type="Pfam" id="PF02954">
    <property type="entry name" value="HTH_8"/>
    <property type="match status" value="1"/>
</dbReference>
<keyword evidence="5" id="KW-0804">Transcription</keyword>
<dbReference type="SUPFAM" id="SSF46689">
    <property type="entry name" value="Homeodomain-like"/>
    <property type="match status" value="1"/>
</dbReference>
<evidence type="ECO:0000259" key="6">
    <source>
        <dbReference type="PROSITE" id="PS50045"/>
    </source>
</evidence>
<dbReference type="GO" id="GO:0006355">
    <property type="term" value="P:regulation of DNA-templated transcription"/>
    <property type="evidence" value="ECO:0007669"/>
    <property type="project" value="InterPro"/>
</dbReference>
<dbReference type="SUPFAM" id="SSF55781">
    <property type="entry name" value="GAF domain-like"/>
    <property type="match status" value="1"/>
</dbReference>
<evidence type="ECO:0000313" key="8">
    <source>
        <dbReference type="Proteomes" id="UP000663281"/>
    </source>
</evidence>
<sequence>MKASLQPWLADSWRRSADAGLHENRPADGLRLTAADLDERLESRRQLVSLVEQHALPLFSKLMAHSDSRLILSDSDGFVLRHWGLARYSDRLANVALDCGVNWLEEHKGTNAIGTALRAGQALSVVGEQHYFRQHRFMSCSASPIFAPNGELIGALDITSERLRHTQQTLMLISSLAQQVETALLCALPGGRFRVDLAASRQLLSSGWQGILIADDNGRLLGLNPMARQYLGRAQPGADLAELLGEDWQRQSSQCPWGELHLATSALGDTPSKKIQGAKPVKFHDPKLEQAWQLARKVVSRQIPLLIQGETGVGKEHFVRQLYSDSHRKGPLVAVNCAALPAELVESELFGYQAGAFTGAARQGYLGKIRQADGGFLFLDEIGELPLAAQGRLLRVLQEREVTPVGSLQAVKVDIQVVAATHMDLQSMVDEGRFRQDLYFRLNGLQVILPPLRQRSDRTRIIHKLHRKYRSQEQGISADLLGWLESYAWPGNLRELDNLMQVVCLLAEDEPELQLQHVPEALLARLRQGRQHDTGQADGHDCGQADGKLEQRMRQQILTTLAECNGNVSACARRLGISRNQIYRRLRQSCVRG</sequence>
<dbReference type="RefSeq" id="WP_207324934.1">
    <property type="nucleotide sequence ID" value="NZ_CP071504.1"/>
</dbReference>
<dbReference type="PRINTS" id="PR01590">
    <property type="entry name" value="HTHFIS"/>
</dbReference>
<feature type="domain" description="Sigma-54 factor interaction" evidence="6">
    <location>
        <begin position="281"/>
        <end position="505"/>
    </location>
</feature>
<dbReference type="KEGG" id="scyp:JYB88_17330"/>
<dbReference type="PROSITE" id="PS00688">
    <property type="entry name" value="SIGMA54_INTERACT_3"/>
    <property type="match status" value="1"/>
</dbReference>
<keyword evidence="4" id="KW-0238">DNA-binding</keyword>
<evidence type="ECO:0000256" key="2">
    <source>
        <dbReference type="ARBA" id="ARBA00022840"/>
    </source>
</evidence>
<keyword evidence="1" id="KW-0547">Nucleotide-binding</keyword>
<organism evidence="7 8">
    <name type="scientific">Shewanella cyperi</name>
    <dbReference type="NCBI Taxonomy" id="2814292"/>
    <lineage>
        <taxon>Bacteria</taxon>
        <taxon>Pseudomonadati</taxon>
        <taxon>Pseudomonadota</taxon>
        <taxon>Gammaproteobacteria</taxon>
        <taxon>Alteromonadales</taxon>
        <taxon>Shewanellaceae</taxon>
        <taxon>Shewanella</taxon>
    </lineage>
</organism>
<dbReference type="InterPro" id="IPR003593">
    <property type="entry name" value="AAA+_ATPase"/>
</dbReference>